<organism evidence="1 2">
    <name type="scientific">Actinoplanes lutulentus</name>
    <dbReference type="NCBI Taxonomy" id="1287878"/>
    <lineage>
        <taxon>Bacteria</taxon>
        <taxon>Bacillati</taxon>
        <taxon>Actinomycetota</taxon>
        <taxon>Actinomycetes</taxon>
        <taxon>Micromonosporales</taxon>
        <taxon>Micromonosporaceae</taxon>
        <taxon>Actinoplanes</taxon>
    </lineage>
</organism>
<gene>
    <name evidence="1" type="ORF">B0I29_12486</name>
</gene>
<reference evidence="1 2" key="1">
    <citation type="submission" date="2018-06" db="EMBL/GenBank/DDBJ databases">
        <title>Genomic Encyclopedia of Type Strains, Phase III (KMG-III): the genomes of soil and plant-associated and newly described type strains.</title>
        <authorList>
            <person name="Whitman W."/>
        </authorList>
    </citation>
    <scope>NUCLEOTIDE SEQUENCE [LARGE SCALE GENOMIC DNA]</scope>
    <source>
        <strain evidence="1 2">CGMCC 4.7090</strain>
    </source>
</reference>
<dbReference type="EMBL" id="QLMJ01000024">
    <property type="protein sequence ID" value="RAK27199.1"/>
    <property type="molecule type" value="Genomic_DNA"/>
</dbReference>
<evidence type="ECO:0000313" key="2">
    <source>
        <dbReference type="Proteomes" id="UP000249341"/>
    </source>
</evidence>
<name>A0A327Z0V8_9ACTN</name>
<protein>
    <submittedName>
        <fullName evidence="1">Uncharacterized protein</fullName>
    </submittedName>
</protein>
<keyword evidence="2" id="KW-1185">Reference proteome</keyword>
<dbReference type="AlphaFoldDB" id="A0A327Z0V8"/>
<accession>A0A327Z0V8</accession>
<dbReference type="OrthoDB" id="3298758at2"/>
<evidence type="ECO:0000313" key="1">
    <source>
        <dbReference type="EMBL" id="RAK27199.1"/>
    </source>
</evidence>
<dbReference type="Proteomes" id="UP000249341">
    <property type="component" value="Unassembled WGS sequence"/>
</dbReference>
<proteinExistence type="predicted"/>
<sequence length="60" mass="6362">MTGAVTVSAIVGLLSLFSGVALGWYLRRTNDWCPTCGEQLTCGGVCQLSLGHRAEQPLHS</sequence>
<comment type="caution">
    <text evidence="1">The sequence shown here is derived from an EMBL/GenBank/DDBJ whole genome shotgun (WGS) entry which is preliminary data.</text>
</comment>